<proteinExistence type="predicted"/>
<reference evidence="2 3" key="2">
    <citation type="submission" date="2019-01" db="EMBL/GenBank/DDBJ databases">
        <authorList>
            <person name="Li Y."/>
        </authorList>
    </citation>
    <scope>NUCLEOTIDE SEQUENCE [LARGE SCALE GENOMIC DNA]</scope>
    <source>
        <strain evidence="2 3">07D10-4-3</strain>
    </source>
</reference>
<comment type="caution">
    <text evidence="2">The sequence shown here is derived from an EMBL/GenBank/DDBJ whole genome shotgun (WGS) entry which is preliminary data.</text>
</comment>
<organism evidence="2 3">
    <name type="scientific">Paenirhodobacter populi</name>
    <dbReference type="NCBI Taxonomy" id="2306993"/>
    <lineage>
        <taxon>Bacteria</taxon>
        <taxon>Pseudomonadati</taxon>
        <taxon>Pseudomonadota</taxon>
        <taxon>Alphaproteobacteria</taxon>
        <taxon>Rhodobacterales</taxon>
        <taxon>Rhodobacter group</taxon>
        <taxon>Paenirhodobacter</taxon>
    </lineage>
</organism>
<evidence type="ECO:0000313" key="3">
    <source>
        <dbReference type="Proteomes" id="UP000284451"/>
    </source>
</evidence>
<dbReference type="InterPro" id="IPR049945">
    <property type="entry name" value="AAA_22"/>
</dbReference>
<gene>
    <name evidence="2" type="ORF">D2T29_15990</name>
</gene>
<keyword evidence="2" id="KW-0547">Nucleotide-binding</keyword>
<dbReference type="PANTHER" id="PTHR35894">
    <property type="entry name" value="GENERAL SECRETION PATHWAY PROTEIN A-RELATED"/>
    <property type="match status" value="1"/>
</dbReference>
<protein>
    <submittedName>
        <fullName evidence="2">ATP-binding protein</fullName>
    </submittedName>
</protein>
<accession>A0A443K7R1</accession>
<name>A0A443K7R1_9RHOB</name>
<dbReference type="Proteomes" id="UP000284451">
    <property type="component" value="Unassembled WGS sequence"/>
</dbReference>
<sequence>MRPTFVETENVRRFYAKLTAYQERGAREACLIVVDGKPGLGKTMVVRRWMTQTGSLYLRAQRGWDYNWFLQEMLAAMEIAPETIRGPRAKFSRIIAELADRGQKAAFAGKLFGVIIDECDQVSSRADIMEGIRGISDLHFLPTVLVGMGTLRDNLRKFPQIDSRAPHKVDFRPATLADANALIEGRCEVKVAPDLVQFVHKVSNGLNREILDAIANIERFGLRFDAGEEGITLADMAGQPLMTERGGKTIHVPEHL</sequence>
<dbReference type="SUPFAM" id="SSF52540">
    <property type="entry name" value="P-loop containing nucleoside triphosphate hydrolases"/>
    <property type="match status" value="1"/>
</dbReference>
<dbReference type="GO" id="GO:0005524">
    <property type="term" value="F:ATP binding"/>
    <property type="evidence" value="ECO:0007669"/>
    <property type="project" value="UniProtKB-KW"/>
</dbReference>
<dbReference type="Pfam" id="PF13401">
    <property type="entry name" value="AAA_22"/>
    <property type="match status" value="1"/>
</dbReference>
<feature type="domain" description="ORC1/DEAH AAA+ ATPase" evidence="1">
    <location>
        <begin position="29"/>
        <end position="154"/>
    </location>
</feature>
<dbReference type="InterPro" id="IPR052026">
    <property type="entry name" value="ExeA_AAA_ATPase_DNA-bind"/>
</dbReference>
<dbReference type="AlphaFoldDB" id="A0A443K7R1"/>
<reference evidence="2 3" key="1">
    <citation type="submission" date="2019-01" db="EMBL/GenBank/DDBJ databases">
        <title>Sinorhodobacter populi sp. nov. isolated from the symptomatic bark tissue of Populus euramericana canker.</title>
        <authorList>
            <person name="Xu G."/>
        </authorList>
    </citation>
    <scope>NUCLEOTIDE SEQUENCE [LARGE SCALE GENOMIC DNA]</scope>
    <source>
        <strain evidence="2 3">07D10-4-3</strain>
    </source>
</reference>
<evidence type="ECO:0000313" key="2">
    <source>
        <dbReference type="EMBL" id="RWR28780.1"/>
    </source>
</evidence>
<dbReference type="EMBL" id="SAUY01000023">
    <property type="protein sequence ID" value="RWR28780.1"/>
    <property type="molecule type" value="Genomic_DNA"/>
</dbReference>
<dbReference type="GO" id="GO:0016887">
    <property type="term" value="F:ATP hydrolysis activity"/>
    <property type="evidence" value="ECO:0007669"/>
    <property type="project" value="InterPro"/>
</dbReference>
<keyword evidence="2" id="KW-0067">ATP-binding</keyword>
<dbReference type="PANTHER" id="PTHR35894:SF5">
    <property type="entry name" value="MU-LIKE PROPHAGE FLUMU DNA TRANSPOSITION PROTEIN B"/>
    <property type="match status" value="1"/>
</dbReference>
<dbReference type="Gene3D" id="3.40.50.300">
    <property type="entry name" value="P-loop containing nucleotide triphosphate hydrolases"/>
    <property type="match status" value="1"/>
</dbReference>
<evidence type="ECO:0000259" key="1">
    <source>
        <dbReference type="Pfam" id="PF13401"/>
    </source>
</evidence>
<dbReference type="InterPro" id="IPR027417">
    <property type="entry name" value="P-loop_NTPase"/>
</dbReference>